<sequence length="269" mass="30098">MTEQQGVSQDHKPSRPRFATFKSIRAAQPAWDSYDSTRDGFRPMPGMYAVSRRPNWWGAGATPEELHRLAKDSGIPVSWVAPAHVLRHLLDTGDHDARLGVLVDHQDEIRMLCKEMAEYCDDEWLGDAPEMAAKVVAAWGDGHPETAACMALLAVEELAHQVSRVDRSKKHKGLQDVAKAVVSNDDWFPQGQTVLSPLFPLYAQYWAHKGHEVPEQLSRHALVHSISLGHLSKGHAIVAIMLMISLLRELQERCDEVRDGMHANDPEVE</sequence>
<evidence type="ECO:0000313" key="2">
    <source>
        <dbReference type="EMBL" id="UTR81121.1"/>
    </source>
</evidence>
<accession>A0AAD0VDE8</accession>
<dbReference type="RefSeq" id="WP_114929982.1">
    <property type="nucleotide sequence ID" value="NZ_BMSP01000005.1"/>
</dbReference>
<proteinExistence type="predicted"/>
<dbReference type="AlphaFoldDB" id="A0AAD0VDE8"/>
<keyword evidence="4" id="KW-1185">Reference proteome</keyword>
<dbReference type="EMBL" id="CP101397">
    <property type="protein sequence ID" value="UTR81121.1"/>
    <property type="molecule type" value="Genomic_DNA"/>
</dbReference>
<gene>
    <name evidence="1" type="ORF">DTW94_05410</name>
    <name evidence="2" type="ORF">NLU04_22925</name>
</gene>
<dbReference type="Proteomes" id="UP001058236">
    <property type="component" value="Chromosome"/>
</dbReference>
<reference evidence="2" key="2">
    <citation type="submission" date="2022-07" db="EMBL/GenBank/DDBJ databases">
        <title>Genomic of Streptomyces cavourensis F2.</title>
        <authorList>
            <person name="Hu S."/>
            <person name="Liang W."/>
        </authorList>
    </citation>
    <scope>NUCLEOTIDE SEQUENCE</scope>
    <source>
        <strain evidence="2">F2</strain>
    </source>
</reference>
<name>A0AAD0VDE8_9ACTN</name>
<protein>
    <submittedName>
        <fullName evidence="1">Uncharacterized protein</fullName>
    </submittedName>
</protein>
<organism evidence="1 3">
    <name type="scientific">Streptomyces cavourensis</name>
    <dbReference type="NCBI Taxonomy" id="67258"/>
    <lineage>
        <taxon>Bacteria</taxon>
        <taxon>Bacillati</taxon>
        <taxon>Actinomycetota</taxon>
        <taxon>Actinomycetes</taxon>
        <taxon>Kitasatosporales</taxon>
        <taxon>Streptomycetaceae</taxon>
        <taxon>Streptomyces</taxon>
    </lineage>
</organism>
<evidence type="ECO:0000313" key="4">
    <source>
        <dbReference type="Proteomes" id="UP001058236"/>
    </source>
</evidence>
<dbReference type="GeneID" id="97757372"/>
<evidence type="ECO:0000313" key="1">
    <source>
        <dbReference type="EMBL" id="AXI70789.1"/>
    </source>
</evidence>
<reference evidence="1 3" key="1">
    <citation type="submission" date="2018-07" db="EMBL/GenBank/DDBJ databases">
        <title>Complete genome sequence of soil actinomycete Streptomyces cavourensis tj430.</title>
        <authorList>
            <person name="Wang P."/>
            <person name="Huang Y."/>
        </authorList>
    </citation>
    <scope>NUCLEOTIDE SEQUENCE [LARGE SCALE GENOMIC DNA]</scope>
    <source>
        <strain evidence="1 3">TJ430</strain>
    </source>
</reference>
<evidence type="ECO:0000313" key="3">
    <source>
        <dbReference type="Proteomes" id="UP000253779"/>
    </source>
</evidence>
<dbReference type="KEGG" id="scav:CVT27_05255"/>
<dbReference type="Proteomes" id="UP000253779">
    <property type="component" value="Chromosome"/>
</dbReference>
<dbReference type="EMBL" id="CP030930">
    <property type="protein sequence ID" value="AXI70789.1"/>
    <property type="molecule type" value="Genomic_DNA"/>
</dbReference>